<gene>
    <name evidence="1" type="ORF">AN640_04025</name>
</gene>
<evidence type="ECO:0000313" key="2">
    <source>
        <dbReference type="Proteomes" id="UP000188637"/>
    </source>
</evidence>
<reference evidence="1" key="1">
    <citation type="submission" date="2016-08" db="EMBL/GenBank/DDBJ databases">
        <authorList>
            <person name="Ngugi D.K."/>
            <person name="Miyake S."/>
            <person name="Stingl U."/>
        </authorList>
    </citation>
    <scope>NUCLEOTIDE SEQUENCE</scope>
    <source>
        <strain evidence="1">SCG-D08WGA-EpuloA1</strain>
    </source>
</reference>
<organism evidence="1 2">
    <name type="scientific">Candidatus Epulonipiscium fishelsonii</name>
    <dbReference type="NCBI Taxonomy" id="77094"/>
    <lineage>
        <taxon>Bacteria</taxon>
        <taxon>Bacillati</taxon>
        <taxon>Bacillota</taxon>
        <taxon>Clostridia</taxon>
        <taxon>Lachnospirales</taxon>
        <taxon>Lachnospiraceae</taxon>
        <taxon>Candidatus Epulonipiscium</taxon>
    </lineage>
</organism>
<evidence type="ECO:0000313" key="1">
    <source>
        <dbReference type="EMBL" id="ONI45905.1"/>
    </source>
</evidence>
<keyword evidence="2" id="KW-1185">Reference proteome</keyword>
<proteinExistence type="predicted"/>
<dbReference type="Proteomes" id="UP000188637">
    <property type="component" value="Unassembled WGS sequence"/>
</dbReference>
<sequence>MKALIKHEIKTVWFAMLVAVVGALFSYIIISDVKEDILASFINNYFREATFYEFYSGFSIISLIPILAGVTVLVILQFKDYSKINISHFLTSLPVKTSQVYITKLSIGTITIGLYFIINAISTVIIGNKNIEWVKQMKPAGINEMFLEMGVIVQQALYTFVIILVFYFFLVFMQYIVTNVYASVVFGWLAAFAGWFFAASLTALEDLFNLPIAIGDIGNDISDFLWYFFTEPLYNVWDYERFGELFEQNIWSKFALMLSIILFLFMSIKYMNEKEGLKISQNLIVTKKAQWIFKIFVTYFMFFIPMLFGLKIVVLNIAVGILGYIIANKISKM</sequence>
<protein>
    <submittedName>
        <fullName evidence="1">Uncharacterized protein</fullName>
    </submittedName>
</protein>
<dbReference type="EMBL" id="LJHD01000042">
    <property type="protein sequence ID" value="ONI45905.1"/>
    <property type="molecule type" value="Genomic_DNA"/>
</dbReference>
<name>A0ACC8XJ37_9FIRM</name>
<accession>A0ACC8XJ37</accession>
<comment type="caution">
    <text evidence="1">The sequence shown here is derived from an EMBL/GenBank/DDBJ whole genome shotgun (WGS) entry which is preliminary data.</text>
</comment>